<accession>A0ABR7NHE6</accession>
<proteinExistence type="predicted"/>
<dbReference type="InterPro" id="IPR049254">
    <property type="entry name" value="Phage_tail_terminator"/>
</dbReference>
<name>A0ABR7NHE6_9FIRM</name>
<evidence type="ECO:0000313" key="2">
    <source>
        <dbReference type="Proteomes" id="UP000658131"/>
    </source>
</evidence>
<organism evidence="1 2">
    <name type="scientific">Yanshouia hominis</name>
    <dbReference type="NCBI Taxonomy" id="2763673"/>
    <lineage>
        <taxon>Bacteria</taxon>
        <taxon>Bacillati</taxon>
        <taxon>Bacillota</taxon>
        <taxon>Clostridia</taxon>
        <taxon>Eubacteriales</taxon>
        <taxon>Oscillospiraceae</taxon>
        <taxon>Yanshouia</taxon>
    </lineage>
</organism>
<gene>
    <name evidence="1" type="ORF">H8717_05275</name>
</gene>
<keyword evidence="2" id="KW-1185">Reference proteome</keyword>
<evidence type="ECO:0000313" key="1">
    <source>
        <dbReference type="EMBL" id="MBC8575823.1"/>
    </source>
</evidence>
<dbReference type="Proteomes" id="UP000658131">
    <property type="component" value="Unassembled WGS sequence"/>
</dbReference>
<dbReference type="RefSeq" id="WP_262399393.1">
    <property type="nucleotide sequence ID" value="NZ_JACRTB010000007.1"/>
</dbReference>
<reference evidence="1 2" key="1">
    <citation type="submission" date="2020-08" db="EMBL/GenBank/DDBJ databases">
        <title>Genome public.</title>
        <authorList>
            <person name="Liu C."/>
            <person name="Sun Q."/>
        </authorList>
    </citation>
    <scope>NUCLEOTIDE SEQUENCE [LARGE SCALE GENOMIC DNA]</scope>
    <source>
        <strain evidence="1 2">BX1</strain>
    </source>
</reference>
<protein>
    <recommendedName>
        <fullName evidence="3">Tail terminator</fullName>
    </recommendedName>
</protein>
<dbReference type="EMBL" id="JACRTB010000007">
    <property type="protein sequence ID" value="MBC8575823.1"/>
    <property type="molecule type" value="Genomic_DNA"/>
</dbReference>
<dbReference type="Pfam" id="PF20765">
    <property type="entry name" value="Phage_tail_terminator_8"/>
    <property type="match status" value="1"/>
</dbReference>
<comment type="caution">
    <text evidence="1">The sequence shown here is derived from an EMBL/GenBank/DDBJ whole genome shotgun (WGS) entry which is preliminary data.</text>
</comment>
<sequence>MINKNDIFDALAAALAAKWPGWDLHRNLCPTEFTRPCFLLEAPRISRRDANAGLIEETAYLTVTCFGEVDDYGNSDIDELAQMQADVIDLFRAGYLKVADRAVKFSASEGGMDFDRAWVDLQCRYFERRGPEPALPLMQKIHNTIQEG</sequence>
<evidence type="ECO:0008006" key="3">
    <source>
        <dbReference type="Google" id="ProtNLM"/>
    </source>
</evidence>